<dbReference type="PANTHER" id="PTHR45933:SF12">
    <property type="entry name" value="PROTEIN C2-DOMAIN ABA-RELATED 9"/>
    <property type="match status" value="1"/>
</dbReference>
<dbReference type="Pfam" id="PF00168">
    <property type="entry name" value="C2"/>
    <property type="match status" value="1"/>
</dbReference>
<evidence type="ECO:0000256" key="10">
    <source>
        <dbReference type="ARBA" id="ARBA00023242"/>
    </source>
</evidence>
<evidence type="ECO:0000256" key="4">
    <source>
        <dbReference type="ARBA" id="ARBA00022475"/>
    </source>
</evidence>
<dbReference type="EMBL" id="JBFOLJ010000004">
    <property type="protein sequence ID" value="KAL2545959.1"/>
    <property type="molecule type" value="Genomic_DNA"/>
</dbReference>
<dbReference type="GO" id="GO:0005886">
    <property type="term" value="C:plasma membrane"/>
    <property type="evidence" value="ECO:0007669"/>
    <property type="project" value="UniProtKB-SubCell"/>
</dbReference>
<evidence type="ECO:0000256" key="3">
    <source>
        <dbReference type="ARBA" id="ARBA00022468"/>
    </source>
</evidence>
<evidence type="ECO:0000256" key="7">
    <source>
        <dbReference type="ARBA" id="ARBA00022837"/>
    </source>
</evidence>
<dbReference type="GO" id="GO:0046872">
    <property type="term" value="F:metal ion binding"/>
    <property type="evidence" value="ECO:0007669"/>
    <property type="project" value="UniProtKB-KW"/>
</dbReference>
<dbReference type="InterPro" id="IPR044562">
    <property type="entry name" value="CAR1-11"/>
</dbReference>
<dbReference type="SMART" id="SM00239">
    <property type="entry name" value="C2"/>
    <property type="match status" value="1"/>
</dbReference>
<dbReference type="InterPro" id="IPR035892">
    <property type="entry name" value="C2_domain_sf"/>
</dbReference>
<dbReference type="SUPFAM" id="SSF49562">
    <property type="entry name" value="C2 domain (Calcium/lipid-binding domain, CaLB)"/>
    <property type="match status" value="1"/>
</dbReference>
<proteinExistence type="inferred from homology"/>
<keyword evidence="6" id="KW-0479">Metal-binding</keyword>
<evidence type="ECO:0000256" key="8">
    <source>
        <dbReference type="ARBA" id="ARBA00023121"/>
    </source>
</evidence>
<keyword evidence="14" id="KW-1185">Reference proteome</keyword>
<evidence type="ECO:0000313" key="13">
    <source>
        <dbReference type="EMBL" id="KAL2545959.1"/>
    </source>
</evidence>
<evidence type="ECO:0000256" key="1">
    <source>
        <dbReference type="ARBA" id="ARBA00004123"/>
    </source>
</evidence>
<keyword evidence="7" id="KW-0106">Calcium</keyword>
<dbReference type="InterPro" id="IPR000008">
    <property type="entry name" value="C2_dom"/>
</dbReference>
<keyword evidence="5" id="KW-0938">Abscisic acid signaling pathway</keyword>
<evidence type="ECO:0000256" key="6">
    <source>
        <dbReference type="ARBA" id="ARBA00022723"/>
    </source>
</evidence>
<dbReference type="GO" id="GO:0005096">
    <property type="term" value="F:GTPase activator activity"/>
    <property type="evidence" value="ECO:0007669"/>
    <property type="project" value="UniProtKB-KW"/>
</dbReference>
<keyword evidence="3" id="KW-0343">GTPase activation</keyword>
<protein>
    <submittedName>
        <fullName evidence="13">Calcium-dependent lipid-binding (CaLB domain) family protein</fullName>
    </submittedName>
</protein>
<evidence type="ECO:0000313" key="14">
    <source>
        <dbReference type="Proteomes" id="UP001604277"/>
    </source>
</evidence>
<comment type="caution">
    <text evidence="13">The sequence shown here is derived from an EMBL/GenBank/DDBJ whole genome shotgun (WGS) entry which is preliminary data.</text>
</comment>
<name>A0ABD1W8J1_9LAMI</name>
<evidence type="ECO:0000256" key="9">
    <source>
        <dbReference type="ARBA" id="ARBA00023136"/>
    </source>
</evidence>
<keyword evidence="8" id="KW-0446">Lipid-binding</keyword>
<dbReference type="Proteomes" id="UP001604277">
    <property type="component" value="Unassembled WGS sequence"/>
</dbReference>
<comment type="similarity">
    <text evidence="11">Belongs to the plant CAR protein family.</text>
</comment>
<dbReference type="GO" id="GO:0009738">
    <property type="term" value="P:abscisic acid-activated signaling pathway"/>
    <property type="evidence" value="ECO:0007669"/>
    <property type="project" value="UniProtKB-KW"/>
</dbReference>
<dbReference type="Gene3D" id="2.60.40.150">
    <property type="entry name" value="C2 domain"/>
    <property type="match status" value="1"/>
</dbReference>
<sequence>MDALGLLKIRVRRGINLAVRDAARGSSDPYVIVTCGAHKVKTSVVKSNLNPEWNEELTISIKDLNVPIVLTVHDKDTFSLDDNLGNAEIDIKPYIDCLRMGFQGVSDGITVERIQPSENNCLAGESCIIWKEEKMTQDMTIGLRKIECGEVELQIEWIDLPGCKGCKDGMTEEGCATGACDSGEALMDTHPMRSLS</sequence>
<evidence type="ECO:0000256" key="11">
    <source>
        <dbReference type="ARBA" id="ARBA00024037"/>
    </source>
</evidence>
<dbReference type="GO" id="GO:0005634">
    <property type="term" value="C:nucleus"/>
    <property type="evidence" value="ECO:0007669"/>
    <property type="project" value="UniProtKB-SubCell"/>
</dbReference>
<keyword evidence="10" id="KW-0539">Nucleus</keyword>
<dbReference type="AlphaFoldDB" id="A0ABD1W8J1"/>
<keyword evidence="9" id="KW-0472">Membrane</keyword>
<comment type="subcellular location">
    <subcellularLocation>
        <location evidence="2">Cell membrane</location>
    </subcellularLocation>
    <subcellularLocation>
        <location evidence="1">Nucleus</location>
    </subcellularLocation>
</comment>
<organism evidence="13 14">
    <name type="scientific">Forsythia ovata</name>
    <dbReference type="NCBI Taxonomy" id="205694"/>
    <lineage>
        <taxon>Eukaryota</taxon>
        <taxon>Viridiplantae</taxon>
        <taxon>Streptophyta</taxon>
        <taxon>Embryophyta</taxon>
        <taxon>Tracheophyta</taxon>
        <taxon>Spermatophyta</taxon>
        <taxon>Magnoliopsida</taxon>
        <taxon>eudicotyledons</taxon>
        <taxon>Gunneridae</taxon>
        <taxon>Pentapetalae</taxon>
        <taxon>asterids</taxon>
        <taxon>lamiids</taxon>
        <taxon>Lamiales</taxon>
        <taxon>Oleaceae</taxon>
        <taxon>Forsythieae</taxon>
        <taxon>Forsythia</taxon>
    </lineage>
</organism>
<dbReference type="PANTHER" id="PTHR45933">
    <property type="entry name" value="PROTEIN C2-DOMAIN ABA-RELATED 4"/>
    <property type="match status" value="1"/>
</dbReference>
<evidence type="ECO:0000256" key="5">
    <source>
        <dbReference type="ARBA" id="ARBA00022682"/>
    </source>
</evidence>
<feature type="domain" description="C2" evidence="12">
    <location>
        <begin position="1"/>
        <end position="107"/>
    </location>
</feature>
<reference evidence="14" key="1">
    <citation type="submission" date="2024-07" db="EMBL/GenBank/DDBJ databases">
        <title>Two chromosome-level genome assemblies of Korean endemic species Abeliophyllum distichum and Forsythia ovata (Oleaceae).</title>
        <authorList>
            <person name="Jang H."/>
        </authorList>
    </citation>
    <scope>NUCLEOTIDE SEQUENCE [LARGE SCALE GENOMIC DNA]</scope>
</reference>
<keyword evidence="4" id="KW-1003">Cell membrane</keyword>
<gene>
    <name evidence="13" type="ORF">Fot_15192</name>
</gene>
<dbReference type="GO" id="GO:0008289">
    <property type="term" value="F:lipid binding"/>
    <property type="evidence" value="ECO:0007669"/>
    <property type="project" value="UniProtKB-KW"/>
</dbReference>
<evidence type="ECO:0000256" key="2">
    <source>
        <dbReference type="ARBA" id="ARBA00004236"/>
    </source>
</evidence>
<evidence type="ECO:0000259" key="12">
    <source>
        <dbReference type="PROSITE" id="PS50004"/>
    </source>
</evidence>
<dbReference type="PROSITE" id="PS50004">
    <property type="entry name" value="C2"/>
    <property type="match status" value="1"/>
</dbReference>
<accession>A0ABD1W8J1</accession>